<evidence type="ECO:0000313" key="2">
    <source>
        <dbReference type="Proteomes" id="UP000887458"/>
    </source>
</evidence>
<accession>A0ABQ8JAM8</accession>
<organism evidence="1 2">
    <name type="scientific">Dermatophagoides pteronyssinus</name>
    <name type="common">European house dust mite</name>
    <dbReference type="NCBI Taxonomy" id="6956"/>
    <lineage>
        <taxon>Eukaryota</taxon>
        <taxon>Metazoa</taxon>
        <taxon>Ecdysozoa</taxon>
        <taxon>Arthropoda</taxon>
        <taxon>Chelicerata</taxon>
        <taxon>Arachnida</taxon>
        <taxon>Acari</taxon>
        <taxon>Acariformes</taxon>
        <taxon>Sarcoptiformes</taxon>
        <taxon>Astigmata</taxon>
        <taxon>Psoroptidia</taxon>
        <taxon>Analgoidea</taxon>
        <taxon>Pyroglyphidae</taxon>
        <taxon>Dermatophagoidinae</taxon>
        <taxon>Dermatophagoides</taxon>
    </lineage>
</organism>
<name>A0ABQ8JAM8_DERPT</name>
<comment type="caution">
    <text evidence="1">The sequence shown here is derived from an EMBL/GenBank/DDBJ whole genome shotgun (WGS) entry which is preliminary data.</text>
</comment>
<reference evidence="1 2" key="1">
    <citation type="journal article" date="2018" name="J. Allergy Clin. Immunol.">
        <title>High-quality assembly of Dermatophagoides pteronyssinus genome and transcriptome reveals a wide range of novel allergens.</title>
        <authorList>
            <person name="Liu X.Y."/>
            <person name="Yang K.Y."/>
            <person name="Wang M.Q."/>
            <person name="Kwok J.S."/>
            <person name="Zeng X."/>
            <person name="Yang Z."/>
            <person name="Xiao X.J."/>
            <person name="Lau C.P."/>
            <person name="Li Y."/>
            <person name="Huang Z.M."/>
            <person name="Ba J.G."/>
            <person name="Yim A.K."/>
            <person name="Ouyang C.Y."/>
            <person name="Ngai S.M."/>
            <person name="Chan T.F."/>
            <person name="Leung E.L."/>
            <person name="Liu L."/>
            <person name="Liu Z.G."/>
            <person name="Tsui S.K."/>
        </authorList>
    </citation>
    <scope>NUCLEOTIDE SEQUENCE [LARGE SCALE GENOMIC DNA]</scope>
    <source>
        <strain evidence="1">Derp</strain>
    </source>
</reference>
<evidence type="ECO:0000313" key="1">
    <source>
        <dbReference type="EMBL" id="KAH9419662.1"/>
    </source>
</evidence>
<keyword evidence="2" id="KW-1185">Reference proteome</keyword>
<sequence>MEKLCKFNQSTVKLNFQWNFFKFQYLKKLTRQKQIRTGQDQNNNMIFINQSNLSYLNFLVKKPDK</sequence>
<proteinExistence type="predicted"/>
<dbReference type="Proteomes" id="UP000887458">
    <property type="component" value="Unassembled WGS sequence"/>
</dbReference>
<gene>
    <name evidence="1" type="ORF">DERP_015358</name>
</gene>
<reference evidence="1 2" key="2">
    <citation type="journal article" date="2022" name="Mol. Biol. Evol.">
        <title>Comparative Genomics Reveals Insights into the Divergent Evolution of Astigmatic Mites and Household Pest Adaptations.</title>
        <authorList>
            <person name="Xiong Q."/>
            <person name="Wan A.T."/>
            <person name="Liu X."/>
            <person name="Fung C.S."/>
            <person name="Xiao X."/>
            <person name="Malainual N."/>
            <person name="Hou J."/>
            <person name="Wang L."/>
            <person name="Wang M."/>
            <person name="Yang K.Y."/>
            <person name="Cui Y."/>
            <person name="Leung E.L."/>
            <person name="Nong W."/>
            <person name="Shin S.K."/>
            <person name="Au S.W."/>
            <person name="Jeong K.Y."/>
            <person name="Chew F.T."/>
            <person name="Hui J.H."/>
            <person name="Leung T.F."/>
            <person name="Tungtrongchitr A."/>
            <person name="Zhong N."/>
            <person name="Liu Z."/>
            <person name="Tsui S.K."/>
        </authorList>
    </citation>
    <scope>NUCLEOTIDE SEQUENCE [LARGE SCALE GENOMIC DNA]</scope>
    <source>
        <strain evidence="1">Derp</strain>
    </source>
</reference>
<dbReference type="EMBL" id="NJHN03000057">
    <property type="protein sequence ID" value="KAH9419662.1"/>
    <property type="molecule type" value="Genomic_DNA"/>
</dbReference>
<protein>
    <submittedName>
        <fullName evidence="1">Uncharacterized protein</fullName>
    </submittedName>
</protein>